<dbReference type="AlphaFoldDB" id="Q1JLK5"/>
<name>Q1JLK5_STRPC</name>
<organism evidence="1 2">
    <name type="scientific">Streptococcus pyogenes serotype M12 (strain MGAS9429)</name>
    <dbReference type="NCBI Taxonomy" id="370551"/>
    <lineage>
        <taxon>Bacteria</taxon>
        <taxon>Bacillati</taxon>
        <taxon>Bacillota</taxon>
        <taxon>Bacilli</taxon>
        <taxon>Lactobacillales</taxon>
        <taxon>Streptococcaceae</taxon>
        <taxon>Streptococcus</taxon>
    </lineage>
</organism>
<dbReference type="EMBL" id="CP000259">
    <property type="protein sequence ID" value="ABF32214.1"/>
    <property type="molecule type" value="Genomic_DNA"/>
</dbReference>
<protein>
    <submittedName>
        <fullName evidence="1">Uncharacterized protein</fullName>
    </submittedName>
</protein>
<gene>
    <name evidence="1" type="ordered locus">MGAS9429_Spy1027</name>
</gene>
<dbReference type="KEGG" id="spk:MGAS9429_Spy1027"/>
<dbReference type="HOGENOM" id="CLU_3349277_0_0_9"/>
<reference evidence="1 2" key="1">
    <citation type="journal article" date="2006" name="Proc. Natl. Acad. Sci. U.S.A.">
        <title>Molecular genetic anatomy of inter- and intraserotype variation in the human bacterial pathogen group A Streptococcus.</title>
        <authorList>
            <person name="Beres S.B."/>
            <person name="Richter E.W."/>
            <person name="Nagiec M.J."/>
            <person name="Sumby P."/>
            <person name="Porcella S.F."/>
            <person name="DeLeo F.R."/>
            <person name="Musser J.M."/>
        </authorList>
    </citation>
    <scope>NUCLEOTIDE SEQUENCE [LARGE SCALE GENOMIC DNA]</scope>
    <source>
        <strain evidence="1 2">MGAS9429</strain>
    </source>
</reference>
<sequence length="39" mass="4738">MILKLKKHNFRLLKNMIYQIKVYSPQLRKEGSFPKCSKK</sequence>
<evidence type="ECO:0000313" key="2">
    <source>
        <dbReference type="Proteomes" id="UP000002433"/>
    </source>
</evidence>
<evidence type="ECO:0000313" key="1">
    <source>
        <dbReference type="EMBL" id="ABF32214.1"/>
    </source>
</evidence>
<dbReference type="Proteomes" id="UP000002433">
    <property type="component" value="Chromosome"/>
</dbReference>
<proteinExistence type="predicted"/>
<accession>Q1JLK5</accession>